<dbReference type="Pfam" id="PF00293">
    <property type="entry name" value="NUDIX"/>
    <property type="match status" value="1"/>
</dbReference>
<evidence type="ECO:0000256" key="10">
    <source>
        <dbReference type="ARBA" id="ARBA00093415"/>
    </source>
</evidence>
<comment type="cofactor">
    <cofactor evidence="2">
        <name>Mg(2+)</name>
        <dbReference type="ChEBI" id="CHEBI:18420"/>
    </cofactor>
</comment>
<evidence type="ECO:0000256" key="5">
    <source>
        <dbReference type="ARBA" id="ARBA00022801"/>
    </source>
</evidence>
<evidence type="ECO:0000256" key="8">
    <source>
        <dbReference type="ARBA" id="ARBA00026102"/>
    </source>
</evidence>
<comment type="similarity">
    <text evidence="3 13">Belongs to the Nudix hydrolase family.</text>
</comment>
<evidence type="ECO:0000313" key="16">
    <source>
        <dbReference type="Proteomes" id="UP001233999"/>
    </source>
</evidence>
<dbReference type="GO" id="GO:0046872">
    <property type="term" value="F:metal ion binding"/>
    <property type="evidence" value="ECO:0007669"/>
    <property type="project" value="UniProtKB-KW"/>
</dbReference>
<comment type="catalytic activity">
    <reaction evidence="9">
        <text>a 5'-end (N(7)-methyl 5'-triphosphoguanosine)-ribonucleoside in mRNA + H2O = N(7)-methyl-GDP + a 5'-end phospho-ribonucleoside in mRNA + 2 H(+)</text>
        <dbReference type="Rhea" id="RHEA:67484"/>
        <dbReference type="Rhea" id="RHEA-COMP:15692"/>
        <dbReference type="Rhea" id="RHEA-COMP:17167"/>
        <dbReference type="ChEBI" id="CHEBI:15377"/>
        <dbReference type="ChEBI" id="CHEBI:15378"/>
        <dbReference type="ChEBI" id="CHEBI:63714"/>
        <dbReference type="ChEBI" id="CHEBI:138282"/>
        <dbReference type="ChEBI" id="CHEBI:156461"/>
        <dbReference type="EC" id="3.6.1.62"/>
    </reaction>
</comment>
<keyword evidence="7" id="KW-0464">Manganese</keyword>
<dbReference type="AlphaFoldDB" id="A0AAD8AAJ9"/>
<protein>
    <recommendedName>
        <fullName evidence="11">m7GpppN-mRNA hydrolase NUDT17</fullName>
        <ecNumber evidence="8">3.6.1.62</ecNumber>
    </recommendedName>
    <alternativeName>
        <fullName evidence="12">Nucleoside diphosphate-linked moiety X motif 17</fullName>
    </alternativeName>
</protein>
<dbReference type="PROSITE" id="PS00893">
    <property type="entry name" value="NUDIX_BOX"/>
    <property type="match status" value="1"/>
</dbReference>
<dbReference type="GO" id="GO:0035529">
    <property type="term" value="F:NADH pyrophosphatase activity"/>
    <property type="evidence" value="ECO:0007669"/>
    <property type="project" value="TreeGrafter"/>
</dbReference>
<dbReference type="GO" id="GO:0006742">
    <property type="term" value="P:NADP+ catabolic process"/>
    <property type="evidence" value="ECO:0007669"/>
    <property type="project" value="TreeGrafter"/>
</dbReference>
<dbReference type="GO" id="GO:0140933">
    <property type="term" value="F:5'-(N(7)-methylguanosine 5'-triphospho)-[mRNA] hydrolase activity"/>
    <property type="evidence" value="ECO:0007669"/>
    <property type="project" value="UniProtKB-EC"/>
</dbReference>
<evidence type="ECO:0000256" key="6">
    <source>
        <dbReference type="ARBA" id="ARBA00022842"/>
    </source>
</evidence>
<dbReference type="InterPro" id="IPR033716">
    <property type="entry name" value="Nudt17_dom"/>
</dbReference>
<keyword evidence="16" id="KW-1185">Reference proteome</keyword>
<dbReference type="EC" id="3.6.1.62" evidence="8"/>
<dbReference type="PROSITE" id="PS51462">
    <property type="entry name" value="NUDIX"/>
    <property type="match status" value="1"/>
</dbReference>
<dbReference type="InterPro" id="IPR015797">
    <property type="entry name" value="NUDIX_hydrolase-like_dom_sf"/>
</dbReference>
<keyword evidence="5 13" id="KW-0378">Hydrolase</keyword>
<evidence type="ECO:0000256" key="13">
    <source>
        <dbReference type="RuleBase" id="RU003476"/>
    </source>
</evidence>
<evidence type="ECO:0000256" key="12">
    <source>
        <dbReference type="ARBA" id="ARBA00093663"/>
    </source>
</evidence>
<dbReference type="InterPro" id="IPR000086">
    <property type="entry name" value="NUDIX_hydrolase_dom"/>
</dbReference>
<dbReference type="SUPFAM" id="SSF55811">
    <property type="entry name" value="Nudix"/>
    <property type="match status" value="1"/>
</dbReference>
<dbReference type="CDD" id="cd04694">
    <property type="entry name" value="NUDIX_Nudt17"/>
    <property type="match status" value="1"/>
</dbReference>
<evidence type="ECO:0000259" key="14">
    <source>
        <dbReference type="PROSITE" id="PS51462"/>
    </source>
</evidence>
<reference evidence="15" key="2">
    <citation type="submission" date="2023-05" db="EMBL/GenBank/DDBJ databases">
        <authorList>
            <person name="Fouks B."/>
        </authorList>
    </citation>
    <scope>NUCLEOTIDE SEQUENCE</scope>
    <source>
        <strain evidence="15">Stay&amp;Tobe</strain>
        <tissue evidence="15">Testes</tissue>
    </source>
</reference>
<dbReference type="Gene3D" id="3.90.79.10">
    <property type="entry name" value="Nucleoside Triphosphate Pyrophosphohydrolase"/>
    <property type="match status" value="1"/>
</dbReference>
<evidence type="ECO:0000256" key="2">
    <source>
        <dbReference type="ARBA" id="ARBA00001946"/>
    </source>
</evidence>
<dbReference type="GO" id="GO:0005777">
    <property type="term" value="C:peroxisome"/>
    <property type="evidence" value="ECO:0007669"/>
    <property type="project" value="TreeGrafter"/>
</dbReference>
<dbReference type="GO" id="GO:0005829">
    <property type="term" value="C:cytosol"/>
    <property type="evidence" value="ECO:0007669"/>
    <property type="project" value="TreeGrafter"/>
</dbReference>
<sequence length="256" mass="29103">MLVLYPSNNKSKFKDVNNSKAEYGFGTDYGSVTLHHSPECPLWKLHDYGTTNPSLPSKIRGINVGVTILLESSDSRILLTQRSDKMRTFPRAWVPPGGNLEVGETPLQGALREMEEEAGLALNPSNSEASLLCLWESVYPALLLLGKPRSHHIVLYFHIKSRESWEELQAKIKLDPEEVKACTWLTRDNVRSLYAQTDEATIIKQFIVMENGEIQPAELDINRMFHRDLWRDKSIYTGSQLALTKWMENPSISSKM</sequence>
<evidence type="ECO:0000256" key="7">
    <source>
        <dbReference type="ARBA" id="ARBA00023211"/>
    </source>
</evidence>
<accession>A0AAD8AAJ9</accession>
<gene>
    <name evidence="15" type="ORF">L9F63_013304</name>
</gene>
<dbReference type="EMBL" id="JASPKZ010002332">
    <property type="protein sequence ID" value="KAJ9595539.1"/>
    <property type="molecule type" value="Genomic_DNA"/>
</dbReference>
<evidence type="ECO:0000256" key="3">
    <source>
        <dbReference type="ARBA" id="ARBA00005582"/>
    </source>
</evidence>
<dbReference type="InterPro" id="IPR020084">
    <property type="entry name" value="NUDIX_hydrolase_CS"/>
</dbReference>
<dbReference type="Proteomes" id="UP001233999">
    <property type="component" value="Unassembled WGS sequence"/>
</dbReference>
<keyword evidence="4" id="KW-0479">Metal-binding</keyword>
<dbReference type="PRINTS" id="PR00502">
    <property type="entry name" value="NUDIXFAMILY"/>
</dbReference>
<dbReference type="PANTHER" id="PTHR42904:SF1">
    <property type="entry name" value="NUCLEOSIDE DIPHOSPHATE-LINKED MOIETY X MOTIF 17"/>
    <property type="match status" value="1"/>
</dbReference>
<evidence type="ECO:0000256" key="4">
    <source>
        <dbReference type="ARBA" id="ARBA00022723"/>
    </source>
</evidence>
<reference evidence="15" key="1">
    <citation type="journal article" date="2023" name="IScience">
        <title>Live-bearing cockroach genome reveals convergent evolutionary mechanisms linked to viviparity in insects and beyond.</title>
        <authorList>
            <person name="Fouks B."/>
            <person name="Harrison M.C."/>
            <person name="Mikhailova A.A."/>
            <person name="Marchal E."/>
            <person name="English S."/>
            <person name="Carruthers M."/>
            <person name="Jennings E.C."/>
            <person name="Chiamaka E.L."/>
            <person name="Frigard R.A."/>
            <person name="Pippel M."/>
            <person name="Attardo G.M."/>
            <person name="Benoit J.B."/>
            <person name="Bornberg-Bauer E."/>
            <person name="Tobe S.S."/>
        </authorList>
    </citation>
    <scope>NUCLEOTIDE SEQUENCE</scope>
    <source>
        <strain evidence="15">Stay&amp;Tobe</strain>
    </source>
</reference>
<dbReference type="InterPro" id="IPR020476">
    <property type="entry name" value="Nudix_hydrolase"/>
</dbReference>
<proteinExistence type="inferred from homology"/>
<comment type="function">
    <text evidence="10">Acts as a decapping enzyme capable of hydrolyzing monomethylated capped RNAs (in vitro). Hydrolyzes monomethylated capped RNA after alpha and beta phosphates to form N(7)-methyl-GDP. Shows low activity towards unmethylated capped RNA.</text>
</comment>
<dbReference type="GO" id="GO:0019677">
    <property type="term" value="P:NAD+ catabolic process"/>
    <property type="evidence" value="ECO:0007669"/>
    <property type="project" value="TreeGrafter"/>
</dbReference>
<keyword evidence="6" id="KW-0460">Magnesium</keyword>
<evidence type="ECO:0000256" key="11">
    <source>
        <dbReference type="ARBA" id="ARBA00093621"/>
    </source>
</evidence>
<evidence type="ECO:0000256" key="1">
    <source>
        <dbReference type="ARBA" id="ARBA00001936"/>
    </source>
</evidence>
<organism evidence="15 16">
    <name type="scientific">Diploptera punctata</name>
    <name type="common">Pacific beetle cockroach</name>
    <dbReference type="NCBI Taxonomy" id="6984"/>
    <lineage>
        <taxon>Eukaryota</taxon>
        <taxon>Metazoa</taxon>
        <taxon>Ecdysozoa</taxon>
        <taxon>Arthropoda</taxon>
        <taxon>Hexapoda</taxon>
        <taxon>Insecta</taxon>
        <taxon>Pterygota</taxon>
        <taxon>Neoptera</taxon>
        <taxon>Polyneoptera</taxon>
        <taxon>Dictyoptera</taxon>
        <taxon>Blattodea</taxon>
        <taxon>Blaberoidea</taxon>
        <taxon>Blaberidae</taxon>
        <taxon>Diplopterinae</taxon>
        <taxon>Diploptera</taxon>
    </lineage>
</organism>
<dbReference type="PANTHER" id="PTHR42904">
    <property type="entry name" value="NUDIX HYDROLASE, NUDC SUBFAMILY"/>
    <property type="match status" value="1"/>
</dbReference>
<evidence type="ECO:0000313" key="15">
    <source>
        <dbReference type="EMBL" id="KAJ9595539.1"/>
    </source>
</evidence>
<evidence type="ECO:0000256" key="9">
    <source>
        <dbReference type="ARBA" id="ARBA00093205"/>
    </source>
</evidence>
<feature type="domain" description="Nudix hydrolase" evidence="14">
    <location>
        <begin position="59"/>
        <end position="207"/>
    </location>
</feature>
<comment type="caution">
    <text evidence="15">The sequence shown here is derived from an EMBL/GenBank/DDBJ whole genome shotgun (WGS) entry which is preliminary data.</text>
</comment>
<name>A0AAD8AAJ9_DIPPU</name>
<comment type="cofactor">
    <cofactor evidence="1">
        <name>Mn(2+)</name>
        <dbReference type="ChEBI" id="CHEBI:29035"/>
    </cofactor>
</comment>
<dbReference type="InterPro" id="IPR050241">
    <property type="entry name" value="NAD-cap_RNA_hydrolase_NudC"/>
</dbReference>